<reference evidence="2" key="1">
    <citation type="submission" date="2016-08" db="EMBL/GenBank/DDBJ databases">
        <title>Complete Genome Seqeunce of Paenibacillus sp. nov. IHBB 9852 from high altitute lake of Indian trans-Himalayas.</title>
        <authorList>
            <person name="Kiran S."/>
            <person name="Swarnkar M.K."/>
            <person name="Rana A."/>
            <person name="Tewari R."/>
            <person name="Gulati A."/>
        </authorList>
    </citation>
    <scope>NUCLEOTIDE SEQUENCE [LARGE SCALE GENOMIC DNA]</scope>
    <source>
        <strain evidence="2">IHBB 9852</strain>
    </source>
</reference>
<keyword evidence="1" id="KW-1133">Transmembrane helix</keyword>
<feature type="transmembrane region" description="Helical" evidence="1">
    <location>
        <begin position="154"/>
        <end position="176"/>
    </location>
</feature>
<feature type="transmembrane region" description="Helical" evidence="1">
    <location>
        <begin position="122"/>
        <end position="142"/>
    </location>
</feature>
<name>A0A1B2E4W5_9BACL</name>
<organism evidence="2">
    <name type="scientific">Paenibacillus ihbetae</name>
    <dbReference type="NCBI Taxonomy" id="1870820"/>
    <lineage>
        <taxon>Bacteria</taxon>
        <taxon>Bacillati</taxon>
        <taxon>Bacillota</taxon>
        <taxon>Bacilli</taxon>
        <taxon>Bacillales</taxon>
        <taxon>Paenibacillaceae</taxon>
        <taxon>Paenibacillus</taxon>
    </lineage>
</organism>
<feature type="transmembrane region" description="Helical" evidence="1">
    <location>
        <begin position="6"/>
        <end position="27"/>
    </location>
</feature>
<keyword evidence="1" id="KW-0472">Membrane</keyword>
<dbReference type="AlphaFoldDB" id="A0A1B2E4W5"/>
<sequence length="189" mass="21094">MILTESLGWNWSMEMLLWLLPIVFFLHDGEEIATMERWVRSNKDNPSLSSISSVRIRWDKNLTFSFTFAVLVLGLVLSSVTWHAAVRYEAAGSTPFLYAGFVAVFLLDGIKHVGATMLTRKYTPGVITAALLEIPFGAYALYNLFHLKMIDLPALALGLAIAVPVTLFLVWSGLTLGMRLAPVRNMPFE</sequence>
<evidence type="ECO:0008006" key="3">
    <source>
        <dbReference type="Google" id="ProtNLM"/>
    </source>
</evidence>
<feature type="transmembrane region" description="Helical" evidence="1">
    <location>
        <begin position="90"/>
        <end position="110"/>
    </location>
</feature>
<dbReference type="InterPro" id="IPR025671">
    <property type="entry name" value="HXXEE"/>
</dbReference>
<evidence type="ECO:0000256" key="1">
    <source>
        <dbReference type="SAM" id="Phobius"/>
    </source>
</evidence>
<gene>
    <name evidence="2" type="ORF">BBD41_21955</name>
</gene>
<accession>A0A1B2E4W5</accession>
<proteinExistence type="predicted"/>
<dbReference type="EMBL" id="CP016809">
    <property type="protein sequence ID" value="ANY75014.1"/>
    <property type="molecule type" value="Genomic_DNA"/>
</dbReference>
<protein>
    <recommendedName>
        <fullName evidence="3">HXXEE domain-containing protein</fullName>
    </recommendedName>
</protein>
<dbReference type="Pfam" id="PF13787">
    <property type="entry name" value="HXXEE"/>
    <property type="match status" value="1"/>
</dbReference>
<keyword evidence="1" id="KW-0812">Transmembrane</keyword>
<feature type="transmembrane region" description="Helical" evidence="1">
    <location>
        <begin position="62"/>
        <end position="84"/>
    </location>
</feature>
<evidence type="ECO:0000313" key="2">
    <source>
        <dbReference type="EMBL" id="ANY75014.1"/>
    </source>
</evidence>
<dbReference type="KEGG" id="pib:BBD41_21955"/>